<dbReference type="EMBL" id="VDLX02000019">
    <property type="protein sequence ID" value="KAB8189561.1"/>
    <property type="molecule type" value="Genomic_DNA"/>
</dbReference>
<dbReference type="SUPFAM" id="SSF50494">
    <property type="entry name" value="Trypsin-like serine proteases"/>
    <property type="match status" value="1"/>
</dbReference>
<organism evidence="1 2">
    <name type="scientific">Nonomuraea phyllanthi</name>
    <dbReference type="NCBI Taxonomy" id="2219224"/>
    <lineage>
        <taxon>Bacteria</taxon>
        <taxon>Bacillati</taxon>
        <taxon>Actinomycetota</taxon>
        <taxon>Actinomycetes</taxon>
        <taxon>Streptosporangiales</taxon>
        <taxon>Streptosporangiaceae</taxon>
        <taxon>Nonomuraea</taxon>
    </lineage>
</organism>
<reference evidence="1 2" key="1">
    <citation type="submission" date="2019-10" db="EMBL/GenBank/DDBJ databases">
        <title>Nonomuraea sp. nov., isolated from Phyllanthus amarus.</title>
        <authorList>
            <person name="Klykleung N."/>
            <person name="Tanasupawat S."/>
        </authorList>
    </citation>
    <scope>NUCLEOTIDE SEQUENCE [LARGE SCALE GENOMIC DNA]</scope>
    <source>
        <strain evidence="1 2">PA1-10</strain>
    </source>
</reference>
<dbReference type="AlphaFoldDB" id="A0A5C4VMW4"/>
<sequence>MRRAVTARTTTATGARERARSRVSLTRSIDQLLKPRLVLVNSAVGGTGFLVAPGTVLTCAHVVEEPIGEVVEVRHLGVALDAEVESRFPAAGGEDAFYPYPDLCLLRIGGYEEHPCVVLDERIPAIDQRLYTRGYTTTLSPMPSEEPSTFTYEGLHDVAGGQLLKLTSGDAVAGMSGSPLLDLAGGVVAGVVKTSRGERGGGWGIPVRAAFAVMPGLKEANARHGDSDPQWRDILRSAGQAHDSGVIVDIDAIRERTPSRRPAGVLFTVTNAGGALVKLVSMGLEVISCRRIVAPHHDLPEGLPEQFSLSVEIDPSPGVYELLDHAHMLQPQETEGYSLQIHAAEGWIYQLSLHVRWREPGGSHLEVWRSRPFELAFTITDPGELLRAAREADQGGTR</sequence>
<dbReference type="Gene3D" id="2.40.10.120">
    <property type="match status" value="1"/>
</dbReference>
<gene>
    <name evidence="1" type="ORF">FH608_038870</name>
</gene>
<dbReference type="OrthoDB" id="135105at2"/>
<keyword evidence="2" id="KW-1185">Reference proteome</keyword>
<accession>A0A5C4VMW4</accession>
<comment type="caution">
    <text evidence="1">The sequence shown here is derived from an EMBL/GenBank/DDBJ whole genome shotgun (WGS) entry which is preliminary data.</text>
</comment>
<evidence type="ECO:0000313" key="1">
    <source>
        <dbReference type="EMBL" id="KAB8189561.1"/>
    </source>
</evidence>
<name>A0A5C4VMW4_9ACTN</name>
<evidence type="ECO:0000313" key="2">
    <source>
        <dbReference type="Proteomes" id="UP000312512"/>
    </source>
</evidence>
<dbReference type="Proteomes" id="UP000312512">
    <property type="component" value="Unassembled WGS sequence"/>
</dbReference>
<proteinExistence type="predicted"/>
<dbReference type="InterPro" id="IPR009003">
    <property type="entry name" value="Peptidase_S1_PA"/>
</dbReference>
<protein>
    <submittedName>
        <fullName evidence="1">Uncharacterized protein</fullName>
    </submittedName>
</protein>
<dbReference type="Pfam" id="PF13365">
    <property type="entry name" value="Trypsin_2"/>
    <property type="match status" value="1"/>
</dbReference>